<feature type="transmembrane region" description="Helical" evidence="6">
    <location>
        <begin position="284"/>
        <end position="304"/>
    </location>
</feature>
<evidence type="ECO:0000256" key="2">
    <source>
        <dbReference type="ARBA" id="ARBA00022475"/>
    </source>
</evidence>
<feature type="transmembrane region" description="Helical" evidence="6">
    <location>
        <begin position="397"/>
        <end position="415"/>
    </location>
</feature>
<feature type="transmembrane region" description="Helical" evidence="6">
    <location>
        <begin position="523"/>
        <end position="540"/>
    </location>
</feature>
<evidence type="ECO:0000259" key="7">
    <source>
        <dbReference type="SMART" id="SM00849"/>
    </source>
</evidence>
<organism evidence="8 9">
    <name type="scientific">Allostreptomyces psammosilenae</name>
    <dbReference type="NCBI Taxonomy" id="1892865"/>
    <lineage>
        <taxon>Bacteria</taxon>
        <taxon>Bacillati</taxon>
        <taxon>Actinomycetota</taxon>
        <taxon>Actinomycetes</taxon>
        <taxon>Kitasatosporales</taxon>
        <taxon>Streptomycetaceae</taxon>
        <taxon>Allostreptomyces</taxon>
    </lineage>
</organism>
<dbReference type="SMART" id="SM00849">
    <property type="entry name" value="Lactamase_B"/>
    <property type="match status" value="1"/>
</dbReference>
<feature type="transmembrane region" description="Helical" evidence="6">
    <location>
        <begin position="54"/>
        <end position="73"/>
    </location>
</feature>
<dbReference type="Pfam" id="PF00753">
    <property type="entry name" value="Lactamase_B"/>
    <property type="match status" value="1"/>
</dbReference>
<dbReference type="NCBIfam" id="TIGR00360">
    <property type="entry name" value="ComEC_N-term"/>
    <property type="match status" value="1"/>
</dbReference>
<protein>
    <submittedName>
        <fullName evidence="8">Competence protein ComEC</fullName>
    </submittedName>
</protein>
<dbReference type="RefSeq" id="WP_179815204.1">
    <property type="nucleotide sequence ID" value="NZ_JACBZD010000001.1"/>
</dbReference>
<keyword evidence="2" id="KW-1003">Cell membrane</keyword>
<dbReference type="InterPro" id="IPR035681">
    <property type="entry name" value="ComA-like_MBL"/>
</dbReference>
<dbReference type="Proteomes" id="UP000567795">
    <property type="component" value="Unassembled WGS sequence"/>
</dbReference>
<dbReference type="PANTHER" id="PTHR30619:SF1">
    <property type="entry name" value="RECOMBINATION PROTEIN 2"/>
    <property type="match status" value="1"/>
</dbReference>
<dbReference type="InterPro" id="IPR036866">
    <property type="entry name" value="RibonucZ/Hydroxyglut_hydro"/>
</dbReference>
<evidence type="ECO:0000313" key="9">
    <source>
        <dbReference type="Proteomes" id="UP000567795"/>
    </source>
</evidence>
<feature type="transmembrane region" description="Helical" evidence="6">
    <location>
        <begin position="547"/>
        <end position="564"/>
    </location>
</feature>
<dbReference type="InterPro" id="IPR004477">
    <property type="entry name" value="ComEC_N"/>
</dbReference>
<feature type="transmembrane region" description="Helical" evidence="6">
    <location>
        <begin position="483"/>
        <end position="503"/>
    </location>
</feature>
<proteinExistence type="predicted"/>
<dbReference type="CDD" id="cd07731">
    <property type="entry name" value="ComA-like_MBL-fold"/>
    <property type="match status" value="1"/>
</dbReference>
<dbReference type="EMBL" id="JACBZD010000001">
    <property type="protein sequence ID" value="NYI06656.1"/>
    <property type="molecule type" value="Genomic_DNA"/>
</dbReference>
<feature type="transmembrane region" description="Helical" evidence="6">
    <location>
        <begin position="325"/>
        <end position="344"/>
    </location>
</feature>
<keyword evidence="5 6" id="KW-0472">Membrane</keyword>
<feature type="transmembrane region" description="Helical" evidence="6">
    <location>
        <begin position="350"/>
        <end position="367"/>
    </location>
</feature>
<sequence length="862" mass="87497">MTGLLPLPAPATAVPRPAAAASRPPAAPTDLRLALPAGVAWAAAAAALSGTPGAAWAAAGVLLAAAVVAWAVARPGRSAVRRRAGPPRRGLTVVGALLCAAVVCAACAARLTTVRGGPLAEPAARRATVTAWFTVTADPERSPAAGAPLAEHDQATLEVRVERVALPGEGPPRRLRAPVLLVVTGGPTGAWLDLQPSTRVEATVQLAEAGPGEHLAAVAFAHGPPRVLAAPHPVQRAAETFRAGLRAVTDRLHPHARALLPGLVVGDTSRMPDGLTEAFRRTDLLHLTAVSGTNLTILLAVVVGPGGLSRAARSERGGPAGRLGLPLRWVAALGTLLVVAFVVLCRPQPSVLRAAAMGLIGMAALALGRRRQAVPAVAGATLALLLLDPWLSRSWGFALSVAATTALVTLGRRWGEALCRRGWPGPPARLVGGAAAVQVCCAPLAVVFTGQASVVGVVCNLLVEPAVAPATVLGFLALGCAPFAPAVGGALAWLAAWPARWIAAVAEQGAALPGATVAWPSGWAGGALLAVVATALVAVARRAARRPPVAALAAVALLLALVRPQPVTGALTAPLTGWPPAGWRLVACDVGQGDALVVRAGEGSALVIDAGPDPEAVDDCLRDLGVRSVPLVILTHPHADHVAGLPGVLRGRAVGAVQVPPPPTPEDRARWWADDADDAAEELVARWAEEAGVPLLLAAAGERRAVGGVSWRVLWPRAGPDGTLLSSAQARAAPGHNNSSVALEMEVDGLRVVALGDLEPEAQRLLMREHPELPAADVLKVAHHGSGMQEHELTGRLAPRVAVISCGAGNGYGHPAPTTLRALEAVGATVLRTDRHGDVAVAGGGDAPRAVIRGSSASDDRG</sequence>
<dbReference type="InterPro" id="IPR052159">
    <property type="entry name" value="Competence_DNA_uptake"/>
</dbReference>
<name>A0A852ZWA3_9ACTN</name>
<evidence type="ECO:0000256" key="6">
    <source>
        <dbReference type="SAM" id="Phobius"/>
    </source>
</evidence>
<reference evidence="8 9" key="1">
    <citation type="submission" date="2020-07" db="EMBL/GenBank/DDBJ databases">
        <title>Sequencing the genomes of 1000 actinobacteria strains.</title>
        <authorList>
            <person name="Klenk H.-P."/>
        </authorList>
    </citation>
    <scope>NUCLEOTIDE SEQUENCE [LARGE SCALE GENOMIC DNA]</scope>
    <source>
        <strain evidence="8 9">DSM 42178</strain>
    </source>
</reference>
<dbReference type="InterPro" id="IPR001279">
    <property type="entry name" value="Metallo-B-lactamas"/>
</dbReference>
<dbReference type="Pfam" id="PF03772">
    <property type="entry name" value="Competence"/>
    <property type="match status" value="1"/>
</dbReference>
<evidence type="ECO:0000256" key="3">
    <source>
        <dbReference type="ARBA" id="ARBA00022692"/>
    </source>
</evidence>
<keyword evidence="3 6" id="KW-0812">Transmembrane</keyword>
<keyword evidence="4 6" id="KW-1133">Transmembrane helix</keyword>
<dbReference type="AlphaFoldDB" id="A0A852ZWA3"/>
<dbReference type="Gene3D" id="3.60.15.10">
    <property type="entry name" value="Ribonuclease Z/Hydroxyacylglutathione hydrolase-like"/>
    <property type="match status" value="1"/>
</dbReference>
<dbReference type="GO" id="GO:0005886">
    <property type="term" value="C:plasma membrane"/>
    <property type="evidence" value="ECO:0007669"/>
    <property type="project" value="UniProtKB-SubCell"/>
</dbReference>
<comment type="caution">
    <text evidence="8">The sequence shown here is derived from an EMBL/GenBank/DDBJ whole genome shotgun (WGS) entry which is preliminary data.</text>
</comment>
<dbReference type="SUPFAM" id="SSF56281">
    <property type="entry name" value="Metallo-hydrolase/oxidoreductase"/>
    <property type="match status" value="1"/>
</dbReference>
<evidence type="ECO:0000256" key="1">
    <source>
        <dbReference type="ARBA" id="ARBA00004651"/>
    </source>
</evidence>
<feature type="domain" description="Metallo-beta-lactamase" evidence="7">
    <location>
        <begin position="592"/>
        <end position="808"/>
    </location>
</feature>
<evidence type="ECO:0000256" key="5">
    <source>
        <dbReference type="ARBA" id="ARBA00023136"/>
    </source>
</evidence>
<evidence type="ECO:0000256" key="4">
    <source>
        <dbReference type="ARBA" id="ARBA00022989"/>
    </source>
</evidence>
<accession>A0A852ZWA3</accession>
<gene>
    <name evidence="8" type="ORF">FHU37_003599</name>
</gene>
<keyword evidence="9" id="KW-1185">Reference proteome</keyword>
<comment type="subcellular location">
    <subcellularLocation>
        <location evidence="1">Cell membrane</location>
        <topology evidence="1">Multi-pass membrane protein</topology>
    </subcellularLocation>
</comment>
<dbReference type="PANTHER" id="PTHR30619">
    <property type="entry name" value="DNA INTERNALIZATION/COMPETENCE PROTEIN COMEC/REC2"/>
    <property type="match status" value="1"/>
</dbReference>
<evidence type="ECO:0000313" key="8">
    <source>
        <dbReference type="EMBL" id="NYI06656.1"/>
    </source>
</evidence>